<protein>
    <submittedName>
        <fullName evidence="10">LPS export ABC transporter permease LptG</fullName>
    </submittedName>
</protein>
<organism evidence="10 11">
    <name type="scientific">Moraxella nasicaprae</name>
    <dbReference type="NCBI Taxonomy" id="2904122"/>
    <lineage>
        <taxon>Bacteria</taxon>
        <taxon>Pseudomonadati</taxon>
        <taxon>Pseudomonadota</taxon>
        <taxon>Gammaproteobacteria</taxon>
        <taxon>Moraxellales</taxon>
        <taxon>Moraxellaceae</taxon>
        <taxon>Moraxella</taxon>
    </lineage>
</organism>
<feature type="transmembrane region" description="Helical" evidence="9">
    <location>
        <begin position="282"/>
        <end position="301"/>
    </location>
</feature>
<sequence length="364" mass="40194">MKSYILPRYVIRSALLAMLGAVVGLWLLQMIFAYLAELENINDSYTLGDALWFIFYRSPYFLVQFIPTGALLGAVIGLGLLANNSELVIMRAAGISLYRIIGWAMLPALLFVAISLGVNQFALPIANQYAHAIKSDTAKNRLVTINGYWSVTDEETGKKITYINYADSDGKLGQIKQYQLLDSNLTHAIQAGKGIYQPDNQQDGRYVWQLSDIDEIAINAQGVQKNHTVSRSLTLPIAPNDVHLLTKEPEDLSLTDLYAHGKLMKHQESRSIRHELAFWQKLLSPFAVLSLVLVASSFVFGSLRSQGLGIRVVLALLTGLLFSYLTDLTGFVALATGFSPLVMAILPIIISLLAGVYLLEKKSK</sequence>
<keyword evidence="11" id="KW-1185">Reference proteome</keyword>
<evidence type="ECO:0000313" key="11">
    <source>
        <dbReference type="Proteomes" id="UP001063782"/>
    </source>
</evidence>
<gene>
    <name evidence="10" type="primary">lptG</name>
    <name evidence="10" type="ORF">LU297_04650</name>
</gene>
<evidence type="ECO:0000256" key="7">
    <source>
        <dbReference type="ARBA" id="ARBA00023136"/>
    </source>
</evidence>
<evidence type="ECO:0000256" key="4">
    <source>
        <dbReference type="ARBA" id="ARBA00022475"/>
    </source>
</evidence>
<keyword evidence="5 9" id="KW-0812">Transmembrane</keyword>
<evidence type="ECO:0000256" key="2">
    <source>
        <dbReference type="ARBA" id="ARBA00004651"/>
    </source>
</evidence>
<feature type="transmembrane region" description="Helical" evidence="9">
    <location>
        <begin position="61"/>
        <end position="83"/>
    </location>
</feature>
<feature type="transmembrane region" description="Helical" evidence="9">
    <location>
        <begin position="308"/>
        <end position="325"/>
    </location>
</feature>
<feature type="transmembrane region" description="Helical" evidence="9">
    <location>
        <begin position="331"/>
        <end position="359"/>
    </location>
</feature>
<keyword evidence="6 9" id="KW-1133">Transmembrane helix</keyword>
<dbReference type="NCBIfam" id="TIGR04408">
    <property type="entry name" value="LptG_lptG"/>
    <property type="match status" value="1"/>
</dbReference>
<evidence type="ECO:0000256" key="1">
    <source>
        <dbReference type="ARBA" id="ARBA00002265"/>
    </source>
</evidence>
<comment type="subunit">
    <text evidence="8">Component of the lipopolysaccharide transport and assembly complex. The LptBFG transporter is composed of two ATP-binding proteins (LptB) and two transmembrane proteins (LptF and LptG).</text>
</comment>
<evidence type="ECO:0000256" key="3">
    <source>
        <dbReference type="ARBA" id="ARBA00007725"/>
    </source>
</evidence>
<comment type="function">
    <text evidence="1">Part of the ABC transporter complex LptBFG involved in the translocation of lipopolysaccharide (LPS) from the inner membrane to the outer membrane.</text>
</comment>
<evidence type="ECO:0000256" key="8">
    <source>
        <dbReference type="ARBA" id="ARBA00026081"/>
    </source>
</evidence>
<comment type="similarity">
    <text evidence="3">Belongs to the LptF/LptG family.</text>
</comment>
<keyword evidence="4" id="KW-1003">Cell membrane</keyword>
<dbReference type="InterPro" id="IPR030923">
    <property type="entry name" value="LptG"/>
</dbReference>
<evidence type="ECO:0000256" key="6">
    <source>
        <dbReference type="ARBA" id="ARBA00022989"/>
    </source>
</evidence>
<dbReference type="InterPro" id="IPR005495">
    <property type="entry name" value="LptG/LptF_permease"/>
</dbReference>
<dbReference type="PANTHER" id="PTHR33529:SF2">
    <property type="entry name" value="LIPOPOLYSACCHARIDE EXPORT SYSTEM PERMEASE PROTEIN LPTG"/>
    <property type="match status" value="1"/>
</dbReference>
<proteinExistence type="inferred from homology"/>
<evidence type="ECO:0000313" key="10">
    <source>
        <dbReference type="EMBL" id="UXZ05724.1"/>
    </source>
</evidence>
<accession>A0ABY6F6J7</accession>
<keyword evidence="7 9" id="KW-0472">Membrane</keyword>
<dbReference type="RefSeq" id="WP_263077240.1">
    <property type="nucleotide sequence ID" value="NZ_CP089977.1"/>
</dbReference>
<feature type="transmembrane region" description="Helical" evidence="9">
    <location>
        <begin position="95"/>
        <end position="118"/>
    </location>
</feature>
<dbReference type="Proteomes" id="UP001063782">
    <property type="component" value="Chromosome"/>
</dbReference>
<comment type="subcellular location">
    <subcellularLocation>
        <location evidence="2">Cell membrane</location>
        <topology evidence="2">Multi-pass membrane protein</topology>
    </subcellularLocation>
</comment>
<dbReference type="EMBL" id="CP089977">
    <property type="protein sequence ID" value="UXZ05724.1"/>
    <property type="molecule type" value="Genomic_DNA"/>
</dbReference>
<evidence type="ECO:0000256" key="5">
    <source>
        <dbReference type="ARBA" id="ARBA00022692"/>
    </source>
</evidence>
<reference evidence="10" key="1">
    <citation type="submission" date="2021-12" db="EMBL/GenBank/DDBJ databases">
        <title>taxonomy of Moraxella sp. ZY201224.</title>
        <authorList>
            <person name="Li F."/>
        </authorList>
    </citation>
    <scope>NUCLEOTIDE SEQUENCE</scope>
    <source>
        <strain evidence="10">ZY201224</strain>
    </source>
</reference>
<name>A0ABY6F6J7_9GAMM</name>
<evidence type="ECO:0000256" key="9">
    <source>
        <dbReference type="SAM" id="Phobius"/>
    </source>
</evidence>
<dbReference type="PANTHER" id="PTHR33529">
    <property type="entry name" value="SLR0882 PROTEIN-RELATED"/>
    <property type="match status" value="1"/>
</dbReference>
<feature type="transmembrane region" description="Helical" evidence="9">
    <location>
        <begin position="12"/>
        <end position="36"/>
    </location>
</feature>
<dbReference type="Pfam" id="PF03739">
    <property type="entry name" value="LptF_LptG"/>
    <property type="match status" value="1"/>
</dbReference>